<protein>
    <submittedName>
        <fullName evidence="1">Uncharacterized protein</fullName>
    </submittedName>
</protein>
<dbReference type="RefSeq" id="WP_317019665.1">
    <property type="nucleotide sequence ID" value="NZ_CP136512.1"/>
</dbReference>
<gene>
    <name evidence="1" type="ORF">RW095_14730</name>
</gene>
<name>A0ABZ0EIN9_9BURK</name>
<dbReference type="EMBL" id="CP136512">
    <property type="protein sequence ID" value="WOD17082.1"/>
    <property type="molecule type" value="Genomic_DNA"/>
</dbReference>
<evidence type="ECO:0000313" key="1">
    <source>
        <dbReference type="EMBL" id="WOD17082.1"/>
    </source>
</evidence>
<dbReference type="Proteomes" id="UP001302652">
    <property type="component" value="Chromosome 2"/>
</dbReference>
<evidence type="ECO:0000313" key="2">
    <source>
        <dbReference type="Proteomes" id="UP001302652"/>
    </source>
</evidence>
<proteinExistence type="predicted"/>
<accession>A0ABZ0EIN9</accession>
<keyword evidence="2" id="KW-1185">Reference proteome</keyword>
<reference evidence="1 2" key="1">
    <citation type="submission" date="2023-10" db="EMBL/GenBank/DDBJ databases">
        <title>Surface-active antibiotics is a multifunctional adaptation for post-fire microbes.</title>
        <authorList>
            <person name="Liu M.D."/>
            <person name="Du Y."/>
            <person name="Koupaei S.K."/>
            <person name="Kim N.R."/>
            <person name="Zhang W."/>
            <person name="Traxler M.F."/>
        </authorList>
    </citation>
    <scope>NUCLEOTIDE SEQUENCE [LARGE SCALE GENOMIC DNA]</scope>
    <source>
        <strain evidence="1 2">F3</strain>
    </source>
</reference>
<sequence length="70" mass="7888">MTQQEIAAAGRPDVFCSLNVTGHARLPEYLGRLFETHTEQMGNLMEFEPSCILVELSIDFPAARRTNILH</sequence>
<organism evidence="1 2">
    <name type="scientific">Paraburkholderia kirstenboschensis</name>
    <dbReference type="NCBI Taxonomy" id="1245436"/>
    <lineage>
        <taxon>Bacteria</taxon>
        <taxon>Pseudomonadati</taxon>
        <taxon>Pseudomonadota</taxon>
        <taxon>Betaproteobacteria</taxon>
        <taxon>Burkholderiales</taxon>
        <taxon>Burkholderiaceae</taxon>
        <taxon>Paraburkholderia</taxon>
    </lineage>
</organism>